<keyword evidence="2" id="KW-0479">Metal-binding</keyword>
<keyword evidence="1" id="KW-0001">2Fe-2S</keyword>
<evidence type="ECO:0000256" key="5">
    <source>
        <dbReference type="ARBA" id="ARBA00023284"/>
    </source>
</evidence>
<keyword evidence="8" id="KW-1185">Reference proteome</keyword>
<reference evidence="7 8" key="2">
    <citation type="journal article" date="2012" name="Proc. Natl. Acad. Sci. U.S.A.">
        <title>Gain and loss of multiple functionally related, horizontally transferred genes in the reduced genomes of two microsporidian parasites.</title>
        <authorList>
            <person name="Pombert J.-F."/>
            <person name="Selman M."/>
            <person name="Burki F."/>
            <person name="Bardell F.T."/>
            <person name="Farinelli L."/>
            <person name="Solter L.F."/>
            <person name="Whitman D.W."/>
            <person name="Weiss L.M."/>
            <person name="Corradi N."/>
            <person name="Keeling P.J."/>
        </authorList>
    </citation>
    <scope>NUCLEOTIDE SEQUENCE [LARGE SCALE GENOMIC DNA]</scope>
    <source>
        <strain evidence="7 8">ATCC 50506</strain>
    </source>
</reference>
<dbReference type="InterPro" id="IPR036249">
    <property type="entry name" value="Thioredoxin-like_sf"/>
</dbReference>
<organism evidence="7 8">
    <name type="scientific">Encephalitozoon intestinalis (strain ATCC 50506)</name>
    <name type="common">Microsporidian parasite</name>
    <name type="synonym">Septata intestinalis</name>
    <dbReference type="NCBI Taxonomy" id="876142"/>
    <lineage>
        <taxon>Eukaryota</taxon>
        <taxon>Fungi</taxon>
        <taxon>Fungi incertae sedis</taxon>
        <taxon>Microsporidia</taxon>
        <taxon>Unikaryonidae</taxon>
        <taxon>Encephalitozoon</taxon>
    </lineage>
</organism>
<evidence type="ECO:0000256" key="1">
    <source>
        <dbReference type="ARBA" id="ARBA00022714"/>
    </source>
</evidence>
<evidence type="ECO:0000256" key="4">
    <source>
        <dbReference type="ARBA" id="ARBA00023014"/>
    </source>
</evidence>
<dbReference type="CDD" id="cd03028">
    <property type="entry name" value="GRX_PICOT_like"/>
    <property type="match status" value="1"/>
</dbReference>
<reference evidence="7 8" key="1">
    <citation type="journal article" date="2010" name="Nat. Commun.">
        <title>The complete sequence of the smallest known nuclear genome from the microsporidian Encephalitozoon intestinalis.</title>
        <authorList>
            <person name="Corradi N."/>
            <person name="Pombert J.-F."/>
            <person name="Farinelli L."/>
            <person name="Didier E.S."/>
            <person name="Keeling P.J."/>
        </authorList>
    </citation>
    <scope>NUCLEOTIDE SEQUENCE [LARGE SCALE GENOMIC DNA]</scope>
    <source>
        <strain evidence="7 8">ATCC 50506</strain>
    </source>
</reference>
<dbReference type="GO" id="GO:0005739">
    <property type="term" value="C:mitochondrion"/>
    <property type="evidence" value="ECO:0007669"/>
    <property type="project" value="UniProtKB-ARBA"/>
</dbReference>
<dbReference type="GO" id="GO:0015036">
    <property type="term" value="F:disulfide oxidoreductase activity"/>
    <property type="evidence" value="ECO:0007669"/>
    <property type="project" value="UniProtKB-ARBA"/>
</dbReference>
<evidence type="ECO:0000313" key="8">
    <source>
        <dbReference type="Proteomes" id="UP000002313"/>
    </source>
</evidence>
<dbReference type="PROSITE" id="PS51354">
    <property type="entry name" value="GLUTAREDOXIN_2"/>
    <property type="match status" value="1"/>
</dbReference>
<dbReference type="VEuPathDB" id="MicrosporidiaDB:Eint_051440"/>
<accession>E0S705</accession>
<evidence type="ECO:0000313" key="7">
    <source>
        <dbReference type="EMBL" id="ADM11591.1"/>
    </source>
</evidence>
<keyword evidence="4" id="KW-0411">Iron-sulfur</keyword>
<protein>
    <submittedName>
        <fullName evidence="7">Glutaredoxin-like protein</fullName>
    </submittedName>
</protein>
<evidence type="ECO:0000256" key="3">
    <source>
        <dbReference type="ARBA" id="ARBA00023004"/>
    </source>
</evidence>
<keyword evidence="5" id="KW-0676">Redox-active center</keyword>
<dbReference type="InterPro" id="IPR002109">
    <property type="entry name" value="Glutaredoxin"/>
</dbReference>
<dbReference type="AlphaFoldDB" id="E0S705"/>
<evidence type="ECO:0000259" key="6">
    <source>
        <dbReference type="Pfam" id="PF00462"/>
    </source>
</evidence>
<gene>
    <name evidence="7" type="ORF">Eint_051440</name>
</gene>
<dbReference type="SUPFAM" id="SSF52833">
    <property type="entry name" value="Thioredoxin-like"/>
    <property type="match status" value="1"/>
</dbReference>
<dbReference type="PANTHER" id="PTHR10293">
    <property type="entry name" value="GLUTAREDOXIN FAMILY MEMBER"/>
    <property type="match status" value="1"/>
</dbReference>
<dbReference type="PANTHER" id="PTHR10293:SF16">
    <property type="entry name" value="GLUTAREDOXIN-RELATED PROTEIN 5, MITOCHONDRIAL"/>
    <property type="match status" value="1"/>
</dbReference>
<sequence length="196" mass="22761">MNGIEDSNPFEELKEYEVVVAYDDENKKLSNVMKDRGLDYVEVNLAVSEKLRTEFMKHFRVSELPVLLIEGIPALDDPSERIKEYIERKEKKSLEKIQSVIDPNKITLFIKGSPEHPRCGFTKSLIEILYGLGVTRDKIEYLDVLSDEDIRERLKEINRWPTFPQVYIRGRFIGGLDIVRKMSEKGKLKDELSGII</sequence>
<dbReference type="InterPro" id="IPR033658">
    <property type="entry name" value="GRX_PICOT-like"/>
</dbReference>
<keyword evidence="3" id="KW-0408">Iron</keyword>
<dbReference type="GeneID" id="9699272"/>
<dbReference type="Proteomes" id="UP000002313">
    <property type="component" value="Chromosome V"/>
</dbReference>
<evidence type="ECO:0000256" key="2">
    <source>
        <dbReference type="ARBA" id="ARBA00022723"/>
    </source>
</evidence>
<dbReference type="GO" id="GO:0051537">
    <property type="term" value="F:2 iron, 2 sulfur cluster binding"/>
    <property type="evidence" value="ECO:0007669"/>
    <property type="project" value="UniProtKB-KW"/>
</dbReference>
<dbReference type="InterPro" id="IPR004480">
    <property type="entry name" value="Monothiol_GRX-rel"/>
</dbReference>
<dbReference type="KEGG" id="ein:Eint_051440"/>
<dbReference type="HOGENOM" id="CLU_026126_12_1_1"/>
<dbReference type="EMBL" id="CP001946">
    <property type="protein sequence ID" value="ADM11591.1"/>
    <property type="molecule type" value="Genomic_DNA"/>
</dbReference>
<dbReference type="OrthoDB" id="415696at2759"/>
<name>E0S705_ENCIT</name>
<dbReference type="Pfam" id="PF00462">
    <property type="entry name" value="Glutaredoxin"/>
    <property type="match status" value="1"/>
</dbReference>
<dbReference type="GO" id="GO:0046872">
    <property type="term" value="F:metal ion binding"/>
    <property type="evidence" value="ECO:0007669"/>
    <property type="project" value="UniProtKB-KW"/>
</dbReference>
<feature type="domain" description="Glutaredoxin" evidence="6">
    <location>
        <begin position="106"/>
        <end position="173"/>
    </location>
</feature>
<dbReference type="Gene3D" id="3.40.30.10">
    <property type="entry name" value="Glutaredoxin"/>
    <property type="match status" value="1"/>
</dbReference>
<dbReference type="RefSeq" id="XP_003072951.1">
    <property type="nucleotide sequence ID" value="XM_003072905.1"/>
</dbReference>
<proteinExistence type="predicted"/>